<gene>
    <name evidence="3" type="ORF">BV394_13330</name>
</gene>
<dbReference type="GO" id="GO:0016226">
    <property type="term" value="P:iron-sulfur cluster assembly"/>
    <property type="evidence" value="ECO:0007669"/>
    <property type="project" value="TreeGrafter"/>
</dbReference>
<dbReference type="SUPFAM" id="SSF82657">
    <property type="entry name" value="BolA-like"/>
    <property type="match status" value="1"/>
</dbReference>
<dbReference type="Proteomes" id="UP000187266">
    <property type="component" value="Chromosome"/>
</dbReference>
<accession>A0A1U7DMG9</accession>
<dbReference type="InterPro" id="IPR002634">
    <property type="entry name" value="BolA"/>
</dbReference>
<feature type="region of interest" description="Disordered" evidence="2">
    <location>
        <begin position="18"/>
        <end position="37"/>
    </location>
</feature>
<evidence type="ECO:0000313" key="4">
    <source>
        <dbReference type="Proteomes" id="UP000187266"/>
    </source>
</evidence>
<dbReference type="OrthoDB" id="9811118at2"/>
<keyword evidence="4" id="KW-1185">Reference proteome</keyword>
<dbReference type="RefSeq" id="WP_076981187.1">
    <property type="nucleotide sequence ID" value="NZ_CP019124.1"/>
</dbReference>
<organism evidence="3 4">
    <name type="scientific">Brevirhabdus pacifica</name>
    <dbReference type="NCBI Taxonomy" id="1267768"/>
    <lineage>
        <taxon>Bacteria</taxon>
        <taxon>Pseudomonadati</taxon>
        <taxon>Pseudomonadota</taxon>
        <taxon>Alphaproteobacteria</taxon>
        <taxon>Rhodobacterales</taxon>
        <taxon>Paracoccaceae</taxon>
        <taxon>Brevirhabdus</taxon>
    </lineage>
</organism>
<dbReference type="AlphaFoldDB" id="A0A1U7DMG9"/>
<evidence type="ECO:0000256" key="1">
    <source>
        <dbReference type="RuleBase" id="RU003860"/>
    </source>
</evidence>
<dbReference type="InterPro" id="IPR036065">
    <property type="entry name" value="BolA-like_sf"/>
</dbReference>
<dbReference type="STRING" id="1267768.BV394_13330"/>
<dbReference type="EMBL" id="CP019124">
    <property type="protein sequence ID" value="APX91171.1"/>
    <property type="molecule type" value="Genomic_DNA"/>
</dbReference>
<evidence type="ECO:0000256" key="2">
    <source>
        <dbReference type="SAM" id="MobiDB-lite"/>
    </source>
</evidence>
<dbReference type="Pfam" id="PF01722">
    <property type="entry name" value="BolA"/>
    <property type="match status" value="1"/>
</dbReference>
<dbReference type="PANTHER" id="PTHR46230:SF7">
    <property type="entry name" value="BOLA-LIKE PROTEIN 1"/>
    <property type="match status" value="1"/>
</dbReference>
<proteinExistence type="inferred from homology"/>
<comment type="similarity">
    <text evidence="1">Belongs to the BolA/IbaG family.</text>
</comment>
<protein>
    <submittedName>
        <fullName evidence="3">BolA family transcriptional regulator</fullName>
    </submittedName>
</protein>
<dbReference type="PANTHER" id="PTHR46230">
    <property type="match status" value="1"/>
</dbReference>
<name>A0A1U7DMG9_9RHOB</name>
<dbReference type="PIRSF" id="PIRSF003113">
    <property type="entry name" value="BolA"/>
    <property type="match status" value="1"/>
</dbReference>
<evidence type="ECO:0000313" key="3">
    <source>
        <dbReference type="EMBL" id="APX91171.1"/>
    </source>
</evidence>
<reference evidence="3 4" key="1">
    <citation type="submission" date="2017-01" db="EMBL/GenBank/DDBJ databases">
        <title>Genomic analysis of Xuhuaishuia manganoxidans DY6-4.</title>
        <authorList>
            <person name="Wang X."/>
        </authorList>
    </citation>
    <scope>NUCLEOTIDE SEQUENCE [LARGE SCALE GENOMIC DNA]</scope>
    <source>
        <strain evidence="3 4">DY6-4</strain>
    </source>
</reference>
<sequence>MTVTEEIRNRLEAGLSPRHLEIEDQSEAHRGHAGFREGGESHFHVEIHAAQFGGMSRIARHRAVHEALGKDLMGRIHALSLTLEE</sequence>
<dbReference type="Gene3D" id="3.30.300.90">
    <property type="entry name" value="BolA-like"/>
    <property type="match status" value="1"/>
</dbReference>